<reference evidence="18 19" key="1">
    <citation type="submission" date="2019-10" db="EMBL/GenBank/DDBJ databases">
        <title>Extracellular Electron Transfer in a Candidatus Methanoperedens spp. Enrichment Culture.</title>
        <authorList>
            <person name="Berger S."/>
            <person name="Rangel Shaw D."/>
            <person name="Berben T."/>
            <person name="In 'T Zandt M."/>
            <person name="Frank J."/>
            <person name="Reimann J."/>
            <person name="Jetten M.S.M."/>
            <person name="Welte C.U."/>
        </authorList>
    </citation>
    <scope>NUCLEOTIDE SEQUENCE [LARGE SCALE GENOMIC DNA]</scope>
    <source>
        <strain evidence="18">SB12</strain>
    </source>
</reference>
<dbReference type="SMART" id="SM00448">
    <property type="entry name" value="REC"/>
    <property type="match status" value="1"/>
</dbReference>
<dbReference type="EMBL" id="WBUI01000003">
    <property type="protein sequence ID" value="KAB2934364.1"/>
    <property type="molecule type" value="Genomic_DNA"/>
</dbReference>
<dbReference type="InterPro" id="IPR000014">
    <property type="entry name" value="PAS"/>
</dbReference>
<dbReference type="Gene3D" id="3.30.565.10">
    <property type="entry name" value="Histidine kinase-like ATPase, C-terminal domain"/>
    <property type="match status" value="1"/>
</dbReference>
<keyword evidence="13" id="KW-1133">Transmembrane helix</keyword>
<dbReference type="InterPro" id="IPR001789">
    <property type="entry name" value="Sig_transdc_resp-reg_receiver"/>
</dbReference>
<evidence type="ECO:0000259" key="17">
    <source>
        <dbReference type="PROSITE" id="PS50113"/>
    </source>
</evidence>
<keyword evidence="10 13" id="KW-0472">Membrane</keyword>
<dbReference type="SUPFAM" id="SSF55785">
    <property type="entry name" value="PYP-like sensor domain (PAS domain)"/>
    <property type="match status" value="3"/>
</dbReference>
<dbReference type="Pfam" id="PF02518">
    <property type="entry name" value="HATPase_c"/>
    <property type="match status" value="1"/>
</dbReference>
<evidence type="ECO:0000313" key="18">
    <source>
        <dbReference type="EMBL" id="KAB2934364.1"/>
    </source>
</evidence>
<keyword evidence="5" id="KW-0808">Transferase</keyword>
<feature type="domain" description="Response regulatory" evidence="15">
    <location>
        <begin position="1046"/>
        <end position="1163"/>
    </location>
</feature>
<dbReference type="Gene3D" id="3.30.450.20">
    <property type="entry name" value="PAS domain"/>
    <property type="match status" value="3"/>
</dbReference>
<dbReference type="SUPFAM" id="SSF47384">
    <property type="entry name" value="Homodimeric domain of signal transducing histidine kinase"/>
    <property type="match status" value="1"/>
</dbReference>
<feature type="transmembrane region" description="Helical" evidence="13">
    <location>
        <begin position="216"/>
        <end position="235"/>
    </location>
</feature>
<proteinExistence type="predicted"/>
<dbReference type="InterPro" id="IPR000700">
    <property type="entry name" value="PAS-assoc_C"/>
</dbReference>
<dbReference type="InterPro" id="IPR005467">
    <property type="entry name" value="His_kinase_dom"/>
</dbReference>
<dbReference type="SMART" id="SM00388">
    <property type="entry name" value="HisKA"/>
    <property type="match status" value="1"/>
</dbReference>
<dbReference type="InterPro" id="IPR003661">
    <property type="entry name" value="HisK_dim/P_dom"/>
</dbReference>
<keyword evidence="11" id="KW-0131">Cell cycle</keyword>
<evidence type="ECO:0000256" key="3">
    <source>
        <dbReference type="ARBA" id="ARBA00012438"/>
    </source>
</evidence>
<dbReference type="PANTHER" id="PTHR45339">
    <property type="entry name" value="HYBRID SIGNAL TRANSDUCTION HISTIDINE KINASE J"/>
    <property type="match status" value="1"/>
</dbReference>
<feature type="transmembrane region" description="Helical" evidence="13">
    <location>
        <begin position="34"/>
        <end position="53"/>
    </location>
</feature>
<feature type="transmembrane region" description="Helical" evidence="13">
    <location>
        <begin position="174"/>
        <end position="195"/>
    </location>
</feature>
<dbReference type="CDD" id="cd16922">
    <property type="entry name" value="HATPase_EvgS-ArcB-TorS-like"/>
    <property type="match status" value="1"/>
</dbReference>
<evidence type="ECO:0000259" key="14">
    <source>
        <dbReference type="PROSITE" id="PS50109"/>
    </source>
</evidence>
<feature type="transmembrane region" description="Helical" evidence="13">
    <location>
        <begin position="6"/>
        <end position="22"/>
    </location>
</feature>
<dbReference type="SMART" id="SM00091">
    <property type="entry name" value="PAS"/>
    <property type="match status" value="3"/>
</dbReference>
<feature type="domain" description="Histidine kinase" evidence="14">
    <location>
        <begin position="789"/>
        <end position="1010"/>
    </location>
</feature>
<accession>A0A833H3Y8</accession>
<dbReference type="InterPro" id="IPR004358">
    <property type="entry name" value="Sig_transdc_His_kin-like_C"/>
</dbReference>
<evidence type="ECO:0000256" key="7">
    <source>
        <dbReference type="ARBA" id="ARBA00022777"/>
    </source>
</evidence>
<dbReference type="GO" id="GO:0000155">
    <property type="term" value="F:phosphorelay sensor kinase activity"/>
    <property type="evidence" value="ECO:0007669"/>
    <property type="project" value="InterPro"/>
</dbReference>
<evidence type="ECO:0000256" key="12">
    <source>
        <dbReference type="PROSITE-ProRule" id="PRU00169"/>
    </source>
</evidence>
<dbReference type="Pfam" id="PF08447">
    <property type="entry name" value="PAS_3"/>
    <property type="match status" value="1"/>
</dbReference>
<evidence type="ECO:0000256" key="13">
    <source>
        <dbReference type="SAM" id="Phobius"/>
    </source>
</evidence>
<dbReference type="PROSITE" id="PS50109">
    <property type="entry name" value="HIS_KIN"/>
    <property type="match status" value="1"/>
</dbReference>
<dbReference type="FunFam" id="3.30.565.10:FF:000010">
    <property type="entry name" value="Sensor histidine kinase RcsC"/>
    <property type="match status" value="1"/>
</dbReference>
<evidence type="ECO:0000259" key="16">
    <source>
        <dbReference type="PROSITE" id="PS50112"/>
    </source>
</evidence>
<comment type="catalytic activity">
    <reaction evidence="1">
        <text>ATP + protein L-histidine = ADP + protein N-phospho-L-histidine.</text>
        <dbReference type="EC" id="2.7.13.3"/>
    </reaction>
</comment>
<dbReference type="CDD" id="cd00082">
    <property type="entry name" value="HisKA"/>
    <property type="match status" value="1"/>
</dbReference>
<feature type="transmembrane region" description="Helical" evidence="13">
    <location>
        <begin position="65"/>
        <end position="83"/>
    </location>
</feature>
<dbReference type="InterPro" id="IPR036890">
    <property type="entry name" value="HATPase_C_sf"/>
</dbReference>
<evidence type="ECO:0000256" key="10">
    <source>
        <dbReference type="ARBA" id="ARBA00023136"/>
    </source>
</evidence>
<evidence type="ECO:0000256" key="9">
    <source>
        <dbReference type="ARBA" id="ARBA00023012"/>
    </source>
</evidence>
<dbReference type="Gene3D" id="1.10.287.130">
    <property type="match status" value="1"/>
</dbReference>
<evidence type="ECO:0000313" key="19">
    <source>
        <dbReference type="Proteomes" id="UP000460298"/>
    </source>
</evidence>
<dbReference type="Pfam" id="PF13426">
    <property type="entry name" value="PAS_9"/>
    <property type="match status" value="2"/>
</dbReference>
<sequence length="1168" mass="130954">MDYLYFVNGLGAALLSLFASMQRGMRRFDAQTAAIPWEGLIIAGFLQTLSHWMRLLEYSDPDLEPFAYLIAVLSLLSLFEFARQFLNASLWSYSAPALALIVVALPFSGRERLLLLESSIAAATLPLFVAAGITLWRQKVRRSLQSSLSLLMLYILIRHLVCPVYQILQPTPNAVFSCDIAAAGILFSLNFILWLHYGRLFRESSPLIRPRFKWSGAALLFVILAAGFTLTEWAGRREEDRQRRESFHTLRLSAAILNDSADMTGSLLRLKSLMREFARVQVVRFDGATPVPELSLSYPGAELLRRIPPSATPFVMSLDSANEQWIVIGQPIPGDVKNRLLLEMIPSRQWNETVHTTRLITIAGIFFVCLLYIGFLVVGRRSAEALAALRERDKLHRAMFDRNQAIKLLVEPSTGRIVDANPAACSFYGYTRSQMQSMRIQQINTLSNEQIREEMQSALREKRTYFIFPHRLATGEVRTVEVHSGPVEMEGRKILYSIIHDRTEQERRGQLLADRDRLLQKLSERAPGMIYQYLLRPDGTACFPFASEAMMAIYGLSSADVRDDASAVFDRLHPADYDTVTSTINMSARFLTPWRLEFRVILPDRGTQWRRGDAVPERLPDGSTLWHGYISDITEWHDTQERLRESLNWKETIFHHTGAAILVLDHNRIIIEANEEFARIFGYTSDAVAGKSSRMIFPDSDSFTEFARIAYAKINAEGEVQLDWQFRNKNGKLLWCTVAGRFLDPLDPQRGFVWVATDITERKEMEEELLRARTAAEEANRAKSRFLAHMSHEIRTPMNSILGFASLLLGTDLDDDQKRYTGIIEQSGEALLSLINDILDLSRIEAGKLELSDSPFDLPSLIKETTGLLTLKAGEKAVQLRLDIDSNIPAIASGDALRLRQVLLNLLSNAVKFTDSGSIDVRVRTIRDSGTESVIRFEVEDTGIGIPQEALSRLFQPFTQADSSTTRRFGGTGLGLAISRELVHRMHGTIGASSKVGEGSTFWFELPMKHSEQLHAGDSSSETLTGASERISSTAAEDLVECGPLHILLAEDSPENQLLAILLLKKKGCTVDTAANGAEAIEKLRTEKFDLVLMDIQMPQMDGFEATARIRSGEVPVADIPIIAMTAQAMSGDRERCLATGMNDYVAKPLRAAELYTVVHRTISGRKK</sequence>
<dbReference type="Proteomes" id="UP000460298">
    <property type="component" value="Unassembled WGS sequence"/>
</dbReference>
<dbReference type="SUPFAM" id="SSF52172">
    <property type="entry name" value="CheY-like"/>
    <property type="match status" value="1"/>
</dbReference>
<dbReference type="CDD" id="cd17546">
    <property type="entry name" value="REC_hyHK_CKI1_RcsC-like"/>
    <property type="match status" value="1"/>
</dbReference>
<dbReference type="SUPFAM" id="SSF55874">
    <property type="entry name" value="ATPase domain of HSP90 chaperone/DNA topoisomerase II/histidine kinase"/>
    <property type="match status" value="1"/>
</dbReference>
<dbReference type="PRINTS" id="PR00344">
    <property type="entry name" value="BCTRLSENSOR"/>
</dbReference>
<dbReference type="InterPro" id="IPR003594">
    <property type="entry name" value="HATPase_dom"/>
</dbReference>
<keyword evidence="7" id="KW-0418">Kinase</keyword>
<dbReference type="GO" id="GO:0016020">
    <property type="term" value="C:membrane"/>
    <property type="evidence" value="ECO:0007669"/>
    <property type="project" value="UniProtKB-SubCell"/>
</dbReference>
<evidence type="ECO:0000256" key="8">
    <source>
        <dbReference type="ARBA" id="ARBA00022840"/>
    </source>
</evidence>
<evidence type="ECO:0000256" key="4">
    <source>
        <dbReference type="ARBA" id="ARBA00022553"/>
    </source>
</evidence>
<dbReference type="CDD" id="cd00130">
    <property type="entry name" value="PAS"/>
    <property type="match status" value="3"/>
</dbReference>
<keyword evidence="6" id="KW-0547">Nucleotide-binding</keyword>
<dbReference type="InterPro" id="IPR011006">
    <property type="entry name" value="CheY-like_superfamily"/>
</dbReference>
<dbReference type="InterPro" id="IPR036097">
    <property type="entry name" value="HisK_dim/P_sf"/>
</dbReference>
<keyword evidence="4 12" id="KW-0597">Phosphoprotein</keyword>
<evidence type="ECO:0000259" key="15">
    <source>
        <dbReference type="PROSITE" id="PS50110"/>
    </source>
</evidence>
<feature type="transmembrane region" description="Helical" evidence="13">
    <location>
        <begin position="90"/>
        <end position="107"/>
    </location>
</feature>
<gene>
    <name evidence="18" type="ORF">F9K24_04885</name>
</gene>
<evidence type="ECO:0000256" key="1">
    <source>
        <dbReference type="ARBA" id="ARBA00000085"/>
    </source>
</evidence>
<dbReference type="SMART" id="SM00387">
    <property type="entry name" value="HATPase_c"/>
    <property type="match status" value="1"/>
</dbReference>
<evidence type="ECO:0000256" key="6">
    <source>
        <dbReference type="ARBA" id="ARBA00022741"/>
    </source>
</evidence>
<dbReference type="InterPro" id="IPR035965">
    <property type="entry name" value="PAS-like_dom_sf"/>
</dbReference>
<dbReference type="Pfam" id="PF00512">
    <property type="entry name" value="HisKA"/>
    <property type="match status" value="1"/>
</dbReference>
<feature type="transmembrane region" description="Helical" evidence="13">
    <location>
        <begin position="359"/>
        <end position="378"/>
    </location>
</feature>
<dbReference type="InterPro" id="IPR013655">
    <property type="entry name" value="PAS_fold_3"/>
</dbReference>
<keyword evidence="13" id="KW-0812">Transmembrane</keyword>
<keyword evidence="8" id="KW-0067">ATP-binding</keyword>
<dbReference type="NCBIfam" id="TIGR00229">
    <property type="entry name" value="sensory_box"/>
    <property type="match status" value="2"/>
</dbReference>
<feature type="modified residue" description="4-aspartylphosphate" evidence="12">
    <location>
        <position position="1095"/>
    </location>
</feature>
<comment type="caution">
    <text evidence="18">The sequence shown here is derived from an EMBL/GenBank/DDBJ whole genome shotgun (WGS) entry which is preliminary data.</text>
</comment>
<protein>
    <recommendedName>
        <fullName evidence="3">histidine kinase</fullName>
        <ecNumber evidence="3">2.7.13.3</ecNumber>
    </recommendedName>
</protein>
<dbReference type="Pfam" id="PF00072">
    <property type="entry name" value="Response_reg"/>
    <property type="match status" value="1"/>
</dbReference>
<evidence type="ECO:0000256" key="2">
    <source>
        <dbReference type="ARBA" id="ARBA00004370"/>
    </source>
</evidence>
<comment type="subcellular location">
    <subcellularLocation>
        <location evidence="2">Membrane</location>
    </subcellularLocation>
</comment>
<dbReference type="Gene3D" id="3.40.50.2300">
    <property type="match status" value="1"/>
</dbReference>
<evidence type="ECO:0000256" key="11">
    <source>
        <dbReference type="ARBA" id="ARBA00023306"/>
    </source>
</evidence>
<feature type="transmembrane region" description="Helical" evidence="13">
    <location>
        <begin position="113"/>
        <end position="136"/>
    </location>
</feature>
<dbReference type="AlphaFoldDB" id="A0A833H3Y8"/>
<dbReference type="PROSITE" id="PS50110">
    <property type="entry name" value="RESPONSE_REGULATORY"/>
    <property type="match status" value="1"/>
</dbReference>
<dbReference type="PROSITE" id="PS50112">
    <property type="entry name" value="PAS"/>
    <property type="match status" value="2"/>
</dbReference>
<organism evidence="18 19">
    <name type="scientific">Leptonema illini</name>
    <dbReference type="NCBI Taxonomy" id="183"/>
    <lineage>
        <taxon>Bacteria</taxon>
        <taxon>Pseudomonadati</taxon>
        <taxon>Spirochaetota</taxon>
        <taxon>Spirochaetia</taxon>
        <taxon>Leptospirales</taxon>
        <taxon>Leptospiraceae</taxon>
        <taxon>Leptonema</taxon>
    </lineage>
</organism>
<keyword evidence="9" id="KW-0902">Two-component regulatory system</keyword>
<name>A0A833H3Y8_9LEPT</name>
<feature type="domain" description="PAS" evidence="16">
    <location>
        <begin position="639"/>
        <end position="700"/>
    </location>
</feature>
<dbReference type="PROSITE" id="PS50113">
    <property type="entry name" value="PAC"/>
    <property type="match status" value="1"/>
</dbReference>
<dbReference type="PANTHER" id="PTHR45339:SF6">
    <property type="entry name" value="SENSORY HISTIDINE PROTEIN KINASE"/>
    <property type="match status" value="1"/>
</dbReference>
<evidence type="ECO:0000256" key="5">
    <source>
        <dbReference type="ARBA" id="ARBA00022679"/>
    </source>
</evidence>
<dbReference type="GO" id="GO:0005524">
    <property type="term" value="F:ATP binding"/>
    <property type="evidence" value="ECO:0007669"/>
    <property type="project" value="UniProtKB-KW"/>
</dbReference>
<feature type="domain" description="PAS" evidence="16">
    <location>
        <begin position="408"/>
        <end position="462"/>
    </location>
</feature>
<feature type="domain" description="PAC" evidence="17">
    <location>
        <begin position="720"/>
        <end position="771"/>
    </location>
</feature>
<dbReference type="FunFam" id="1.10.287.130:FF:000038">
    <property type="entry name" value="Sensory transduction histidine kinase"/>
    <property type="match status" value="1"/>
</dbReference>
<dbReference type="EC" id="2.7.13.3" evidence="3"/>